<dbReference type="Proteomes" id="UP000198534">
    <property type="component" value="Unassembled WGS sequence"/>
</dbReference>
<reference evidence="10 11" key="1">
    <citation type="submission" date="2016-10" db="EMBL/GenBank/DDBJ databases">
        <authorList>
            <person name="de Groot N.N."/>
        </authorList>
    </citation>
    <scope>NUCLEOTIDE SEQUENCE [LARGE SCALE GENOMIC DNA]</scope>
    <source>
        <strain evidence="10 11">DSM 45610</strain>
    </source>
</reference>
<feature type="transmembrane region" description="Helical" evidence="9">
    <location>
        <begin position="418"/>
        <end position="439"/>
    </location>
</feature>
<evidence type="ECO:0000313" key="10">
    <source>
        <dbReference type="EMBL" id="SDW46075.1"/>
    </source>
</evidence>
<sequence>MGSALIQYTVIIILLILIAIPLGRYIASIFSNENHRTDRFFLPMEKVIFRLSGIDNRLEMTWWEYVKALLLVNGILLGFAYLILRFQGGLPLNPNGITNMDPTSVFNTAISFMTNTDLQHYSGESGLSNLSQIIVITMMMFTSSVTGLSVAMAFIRGITRKGKTIGNFFQDFVRGHIRLMLPLAILLTLMLVAAGVPQTLDANTTVQTLEGAKQVIARGPVASLESIKHLGTNGGGFFGANSAHPFENPTALTNILEILAMWSIPAAMPIAYGRIAKNPKQGWVIFGGMMAIFLMMLLTVHLAESAGNPALVERGFDSSQGSMEGKETRFGISMSAIFTAVTTAATTGTVNNMHDTLTPIGGMVPLMLMMFNTVFGGEGVGFVNMMMYALLGVFIAGLMVGRTPEFLGKKIESREMKFIVLALLSHPLAILIPTAIAFLTPLGMGAISNEGFHGITQVLYEFTSSSANNGSGFEGLGDATPFWNISTGVVMLIGRYISIIALLAVAGSLANKQPVPETIGTLRTDNATFGVVLTGTVLLIGALTFLPVLVLGPIAEFLSIG</sequence>
<dbReference type="InterPro" id="IPR004623">
    <property type="entry name" value="KdpA"/>
</dbReference>
<feature type="transmembrane region" description="Helical" evidence="9">
    <location>
        <begin position="482"/>
        <end position="506"/>
    </location>
</feature>
<evidence type="ECO:0000256" key="8">
    <source>
        <dbReference type="ARBA" id="ARBA00023136"/>
    </source>
</evidence>
<dbReference type="PIRSF" id="PIRSF001294">
    <property type="entry name" value="K_ATPaseA"/>
    <property type="match status" value="1"/>
</dbReference>
<dbReference type="GO" id="GO:0005886">
    <property type="term" value="C:plasma membrane"/>
    <property type="evidence" value="ECO:0007669"/>
    <property type="project" value="UniProtKB-SubCell"/>
</dbReference>
<accession>A0A1H2TQJ5</accession>
<keyword evidence="4 9" id="KW-0812">Transmembrane</keyword>
<feature type="transmembrane region" description="Helical" evidence="9">
    <location>
        <begin position="65"/>
        <end position="84"/>
    </location>
</feature>
<evidence type="ECO:0000256" key="2">
    <source>
        <dbReference type="ARBA" id="ARBA00022475"/>
    </source>
</evidence>
<keyword evidence="3 9" id="KW-0633">Potassium transport</keyword>
<dbReference type="Pfam" id="PF03814">
    <property type="entry name" value="KdpA"/>
    <property type="match status" value="1"/>
</dbReference>
<comment type="subunit">
    <text evidence="9">The system is composed of three essential subunits: KdpA, KdpB and KdpC.</text>
</comment>
<evidence type="ECO:0000256" key="1">
    <source>
        <dbReference type="ARBA" id="ARBA00022448"/>
    </source>
</evidence>
<evidence type="ECO:0000256" key="4">
    <source>
        <dbReference type="ARBA" id="ARBA00022692"/>
    </source>
</evidence>
<dbReference type="HAMAP" id="MF_00275">
    <property type="entry name" value="KdpA"/>
    <property type="match status" value="1"/>
</dbReference>
<dbReference type="GO" id="GO:0030955">
    <property type="term" value="F:potassium ion binding"/>
    <property type="evidence" value="ECO:0007669"/>
    <property type="project" value="UniProtKB-UniRule"/>
</dbReference>
<evidence type="ECO:0000313" key="11">
    <source>
        <dbReference type="Proteomes" id="UP000198534"/>
    </source>
</evidence>
<keyword evidence="2 9" id="KW-1003">Cell membrane</keyword>
<keyword evidence="11" id="KW-1185">Reference proteome</keyword>
<proteinExistence type="inferred from homology"/>
<protein>
    <recommendedName>
        <fullName evidence="9">Potassium-transporting ATPase potassium-binding subunit</fullName>
    </recommendedName>
    <alternativeName>
        <fullName evidence="9">ATP phosphohydrolase [potassium-transporting] A chain</fullName>
    </alternativeName>
    <alternativeName>
        <fullName evidence="9">Potassium-binding and translocating subunit A</fullName>
    </alternativeName>
    <alternativeName>
        <fullName evidence="9">Potassium-translocating ATPase A chain</fullName>
    </alternativeName>
</protein>
<dbReference type="AlphaFoldDB" id="A0A1H2TQJ5"/>
<dbReference type="PANTHER" id="PTHR30607">
    <property type="entry name" value="POTASSIUM-TRANSPORTING ATPASE A CHAIN"/>
    <property type="match status" value="1"/>
</dbReference>
<keyword evidence="6 9" id="KW-1133">Transmembrane helix</keyword>
<comment type="similarity">
    <text evidence="9">Belongs to the KdpA family.</text>
</comment>
<feature type="transmembrane region" description="Helical" evidence="9">
    <location>
        <begin position="381"/>
        <end position="398"/>
    </location>
</feature>
<dbReference type="PANTHER" id="PTHR30607:SF2">
    <property type="entry name" value="POTASSIUM-TRANSPORTING ATPASE POTASSIUM-BINDING SUBUNIT"/>
    <property type="match status" value="1"/>
</dbReference>
<dbReference type="NCBIfam" id="TIGR00680">
    <property type="entry name" value="kdpA"/>
    <property type="match status" value="1"/>
</dbReference>
<evidence type="ECO:0000256" key="3">
    <source>
        <dbReference type="ARBA" id="ARBA00022538"/>
    </source>
</evidence>
<feature type="transmembrane region" description="Helical" evidence="9">
    <location>
        <begin position="6"/>
        <end position="27"/>
    </location>
</feature>
<name>A0A1H2TQJ5_9BACL</name>
<feature type="transmembrane region" description="Helical" evidence="9">
    <location>
        <begin position="176"/>
        <end position="196"/>
    </location>
</feature>
<dbReference type="EMBL" id="FNNQ01000003">
    <property type="protein sequence ID" value="SDW46075.1"/>
    <property type="molecule type" value="Genomic_DNA"/>
</dbReference>
<feature type="transmembrane region" description="Helical" evidence="9">
    <location>
        <begin position="251"/>
        <end position="271"/>
    </location>
</feature>
<gene>
    <name evidence="9" type="primary">kdpA</name>
    <name evidence="10" type="ORF">SAMN05444487_103215</name>
</gene>
<keyword evidence="8 9" id="KW-0472">Membrane</keyword>
<evidence type="ECO:0000256" key="6">
    <source>
        <dbReference type="ARBA" id="ARBA00022989"/>
    </source>
</evidence>
<feature type="transmembrane region" description="Helical" evidence="9">
    <location>
        <begin position="133"/>
        <end position="155"/>
    </location>
</feature>
<keyword evidence="1 9" id="KW-0813">Transport</keyword>
<keyword evidence="7 9" id="KW-0406">Ion transport</keyword>
<feature type="transmembrane region" description="Helical" evidence="9">
    <location>
        <begin position="283"/>
        <end position="303"/>
    </location>
</feature>
<evidence type="ECO:0000256" key="7">
    <source>
        <dbReference type="ARBA" id="ARBA00023065"/>
    </source>
</evidence>
<comment type="subcellular location">
    <subcellularLocation>
        <location evidence="9">Cell membrane</location>
        <topology evidence="9">Multi-pass membrane protein</topology>
    </subcellularLocation>
</comment>
<keyword evidence="5 9" id="KW-0630">Potassium</keyword>
<evidence type="ECO:0000256" key="5">
    <source>
        <dbReference type="ARBA" id="ARBA00022958"/>
    </source>
</evidence>
<dbReference type="STRING" id="1048340.SAMN05444487_103215"/>
<dbReference type="OrthoDB" id="9763796at2"/>
<evidence type="ECO:0000256" key="9">
    <source>
        <dbReference type="HAMAP-Rule" id="MF_00275"/>
    </source>
</evidence>
<feature type="transmembrane region" description="Helical" evidence="9">
    <location>
        <begin position="527"/>
        <end position="555"/>
    </location>
</feature>
<dbReference type="RefSeq" id="WP_091736885.1">
    <property type="nucleotide sequence ID" value="NZ_FNNQ01000003.1"/>
</dbReference>
<comment type="function">
    <text evidence="9">Part of the high-affinity ATP-driven potassium transport (or Kdp) system, which catalyzes the hydrolysis of ATP coupled with the electrogenic transport of potassium into the cytoplasm. This subunit binds the extracellular potassium ions and delivers the ions to the membrane domain of KdpB through an intramembrane tunnel.</text>
</comment>
<dbReference type="GO" id="GO:0008556">
    <property type="term" value="F:P-type potassium transmembrane transporter activity"/>
    <property type="evidence" value="ECO:0007669"/>
    <property type="project" value="InterPro"/>
</dbReference>
<organism evidence="10 11">
    <name type="scientific">Marininema mesophilum</name>
    <dbReference type="NCBI Taxonomy" id="1048340"/>
    <lineage>
        <taxon>Bacteria</taxon>
        <taxon>Bacillati</taxon>
        <taxon>Bacillota</taxon>
        <taxon>Bacilli</taxon>
        <taxon>Bacillales</taxon>
        <taxon>Thermoactinomycetaceae</taxon>
        <taxon>Marininema</taxon>
    </lineage>
</organism>